<gene>
    <name evidence="7" type="primary">lgt</name>
    <name evidence="8" type="ORF">H8E79_05425</name>
</gene>
<feature type="binding site" evidence="7">
    <location>
        <position position="139"/>
    </location>
    <ligand>
        <name>a 1,2-diacyl-sn-glycero-3-phospho-(1'-sn-glycerol)</name>
        <dbReference type="ChEBI" id="CHEBI:64716"/>
    </ligand>
</feature>
<keyword evidence="2 7" id="KW-1003">Cell membrane</keyword>
<feature type="transmembrane region" description="Helical" evidence="7">
    <location>
        <begin position="234"/>
        <end position="258"/>
    </location>
</feature>
<dbReference type="GO" id="GO:0005886">
    <property type="term" value="C:plasma membrane"/>
    <property type="evidence" value="ECO:0007669"/>
    <property type="project" value="UniProtKB-SubCell"/>
</dbReference>
<dbReference type="PANTHER" id="PTHR30589:SF0">
    <property type="entry name" value="PHOSPHATIDYLGLYCEROL--PROLIPOPROTEIN DIACYLGLYCERYL TRANSFERASE"/>
    <property type="match status" value="1"/>
</dbReference>
<evidence type="ECO:0000256" key="1">
    <source>
        <dbReference type="ARBA" id="ARBA00007150"/>
    </source>
</evidence>
<dbReference type="EC" id="2.5.1.145" evidence="7"/>
<keyword evidence="4 7" id="KW-0812">Transmembrane</keyword>
<dbReference type="NCBIfam" id="TIGR00544">
    <property type="entry name" value="lgt"/>
    <property type="match status" value="1"/>
</dbReference>
<comment type="subcellular location">
    <subcellularLocation>
        <location evidence="7">Cell membrane</location>
        <topology evidence="7">Multi-pass membrane protein</topology>
    </subcellularLocation>
</comment>
<feature type="transmembrane region" description="Helical" evidence="7">
    <location>
        <begin position="58"/>
        <end position="76"/>
    </location>
</feature>
<organism evidence="8 9">
    <name type="scientific">Candidatus Desulfatifera sulfidica</name>
    <dbReference type="NCBI Taxonomy" id="2841691"/>
    <lineage>
        <taxon>Bacteria</taxon>
        <taxon>Pseudomonadati</taxon>
        <taxon>Thermodesulfobacteriota</taxon>
        <taxon>Desulfobulbia</taxon>
        <taxon>Desulfobulbales</taxon>
        <taxon>Desulfobulbaceae</taxon>
        <taxon>Candidatus Desulfatifera</taxon>
    </lineage>
</organism>
<dbReference type="PROSITE" id="PS01311">
    <property type="entry name" value="LGT"/>
    <property type="match status" value="1"/>
</dbReference>
<proteinExistence type="inferred from homology"/>
<comment type="caution">
    <text evidence="8">The sequence shown here is derived from an EMBL/GenBank/DDBJ whole genome shotgun (WGS) entry which is preliminary data.</text>
</comment>
<keyword evidence="6 7" id="KW-0472">Membrane</keyword>
<dbReference type="GO" id="GO:0042158">
    <property type="term" value="P:lipoprotein biosynthetic process"/>
    <property type="evidence" value="ECO:0007669"/>
    <property type="project" value="UniProtKB-UniRule"/>
</dbReference>
<evidence type="ECO:0000256" key="6">
    <source>
        <dbReference type="ARBA" id="ARBA00023136"/>
    </source>
</evidence>
<keyword evidence="3 7" id="KW-0808">Transferase</keyword>
<dbReference type="GO" id="GO:0008961">
    <property type="term" value="F:phosphatidylglycerol-prolipoprotein diacylglyceryl transferase activity"/>
    <property type="evidence" value="ECO:0007669"/>
    <property type="project" value="UniProtKB-UniRule"/>
</dbReference>
<dbReference type="AlphaFoldDB" id="A0A8J6N856"/>
<protein>
    <recommendedName>
        <fullName evidence="7">Phosphatidylglycerol--prolipoprotein diacylglyceryl transferase</fullName>
        <ecNumber evidence="7">2.5.1.145</ecNumber>
    </recommendedName>
</protein>
<dbReference type="HAMAP" id="MF_01147">
    <property type="entry name" value="Lgt"/>
    <property type="match status" value="1"/>
</dbReference>
<dbReference type="Pfam" id="PF01790">
    <property type="entry name" value="LGT"/>
    <property type="match status" value="1"/>
</dbReference>
<dbReference type="UniPathway" id="UPA00664"/>
<comment type="pathway">
    <text evidence="7">Protein modification; lipoprotein biosynthesis (diacylglyceryl transfer).</text>
</comment>
<evidence type="ECO:0000313" key="8">
    <source>
        <dbReference type="EMBL" id="MBC8208588.1"/>
    </source>
</evidence>
<dbReference type="EMBL" id="JACNLK010000046">
    <property type="protein sequence ID" value="MBC8208588.1"/>
    <property type="molecule type" value="Genomic_DNA"/>
</dbReference>
<evidence type="ECO:0000256" key="5">
    <source>
        <dbReference type="ARBA" id="ARBA00022989"/>
    </source>
</evidence>
<keyword evidence="5 7" id="KW-1133">Transmembrane helix</keyword>
<evidence type="ECO:0000256" key="7">
    <source>
        <dbReference type="HAMAP-Rule" id="MF_01147"/>
    </source>
</evidence>
<name>A0A8J6N856_9BACT</name>
<dbReference type="InterPro" id="IPR001640">
    <property type="entry name" value="Lgt"/>
</dbReference>
<accession>A0A8J6N856</accession>
<evidence type="ECO:0000313" key="9">
    <source>
        <dbReference type="Proteomes" id="UP000599024"/>
    </source>
</evidence>
<sequence length="271" mass="30917">MIPFPNIDPVIFGIGPLQVRWYGLMYILGFAACYFLVQKQIRHHNCRDLAPHFENLNLLLILSVVVGGRLGYVLFYNLEYYLHHPLEILATWEGGMSFHGACLLVIMSGWFFTRRYEINFWRAIDLYIVTIPIGLGLGRLGNFINGELYGRATDLPWGMVFPGGGPIPRHPSQLYEMVLEGPVLFLILWSLKERPWQAASSWGHGRLLALFLLGYGSFRFLIEFAREPDQQIGLFLETISMGQILSGLMIAAGALIWFTRTRDQPTQLIKP</sequence>
<evidence type="ECO:0000256" key="3">
    <source>
        <dbReference type="ARBA" id="ARBA00022679"/>
    </source>
</evidence>
<dbReference type="Proteomes" id="UP000599024">
    <property type="component" value="Unassembled WGS sequence"/>
</dbReference>
<feature type="transmembrane region" description="Helical" evidence="7">
    <location>
        <begin position="96"/>
        <end position="113"/>
    </location>
</feature>
<reference evidence="8 9" key="1">
    <citation type="submission" date="2020-08" db="EMBL/GenBank/DDBJ databases">
        <title>Bridging the membrane lipid divide: bacteria of the FCB group superphylum have the potential to synthesize archaeal ether lipids.</title>
        <authorList>
            <person name="Villanueva L."/>
            <person name="Von Meijenfeldt F.A.B."/>
            <person name="Westbye A.B."/>
            <person name="Yadav S."/>
            <person name="Hopmans E.C."/>
            <person name="Dutilh B.E."/>
            <person name="Sinninghe Damste J.S."/>
        </authorList>
    </citation>
    <scope>NUCLEOTIDE SEQUENCE [LARGE SCALE GENOMIC DNA]</scope>
    <source>
        <strain evidence="8">NIOZ-UU81</strain>
    </source>
</reference>
<feature type="transmembrane region" description="Helical" evidence="7">
    <location>
        <begin position="20"/>
        <end position="37"/>
    </location>
</feature>
<comment type="function">
    <text evidence="7">Catalyzes the transfer of the diacylglyceryl group from phosphatidylglycerol to the sulfhydryl group of the N-terminal cysteine of a prolipoprotein, the first step in the formation of mature lipoproteins.</text>
</comment>
<evidence type="ECO:0000256" key="2">
    <source>
        <dbReference type="ARBA" id="ARBA00022475"/>
    </source>
</evidence>
<comment type="similarity">
    <text evidence="1 7">Belongs to the Lgt family.</text>
</comment>
<evidence type="ECO:0000256" key="4">
    <source>
        <dbReference type="ARBA" id="ARBA00022692"/>
    </source>
</evidence>
<comment type="catalytic activity">
    <reaction evidence="7">
        <text>L-cysteinyl-[prolipoprotein] + a 1,2-diacyl-sn-glycero-3-phospho-(1'-sn-glycerol) = an S-1,2-diacyl-sn-glyceryl-L-cysteinyl-[prolipoprotein] + sn-glycerol 1-phosphate + H(+)</text>
        <dbReference type="Rhea" id="RHEA:56712"/>
        <dbReference type="Rhea" id="RHEA-COMP:14679"/>
        <dbReference type="Rhea" id="RHEA-COMP:14680"/>
        <dbReference type="ChEBI" id="CHEBI:15378"/>
        <dbReference type="ChEBI" id="CHEBI:29950"/>
        <dbReference type="ChEBI" id="CHEBI:57685"/>
        <dbReference type="ChEBI" id="CHEBI:64716"/>
        <dbReference type="ChEBI" id="CHEBI:140658"/>
        <dbReference type="EC" id="2.5.1.145"/>
    </reaction>
</comment>
<dbReference type="PANTHER" id="PTHR30589">
    <property type="entry name" value="PROLIPOPROTEIN DIACYLGLYCERYL TRANSFERASE"/>
    <property type="match status" value="1"/>
</dbReference>
<feature type="transmembrane region" description="Helical" evidence="7">
    <location>
        <begin position="203"/>
        <end position="222"/>
    </location>
</feature>